<comment type="caution">
    <text evidence="3">The sequence shown here is derived from an EMBL/GenBank/DDBJ whole genome shotgun (WGS) entry which is preliminary data.</text>
</comment>
<dbReference type="PANTHER" id="PTHR46825:SF7">
    <property type="entry name" value="D-ALANYL-D-ALANINE CARBOXYPEPTIDASE"/>
    <property type="match status" value="1"/>
</dbReference>
<sequence>PHAPRTPLDSALATLAARTHTPGAAALARPGSGTRSAPHYASTGTANTATDRPIGRTDRFRAGSITKTFTAVVVLQLAAEHRLSLDDTVEQHLPGAIRGHGNDGRELTLRQLLAHTSGLYPYTAAPSSPAAELDRTFTPTHLLRTALAHRPLFPPGSDWAYSNTNYTLLGMIIERVTGRSYAAEAQRRIVTPLRMSGTSFPGTARRLPAPHGRAYSGTPASPEDVTELNPSGAGAAGEVVSTLDDLNRFYSALLTGKLLPPAQLAQMRDTRLSHGMYGLGLMPTKLSCTTVWGHNGRIAGSYAETASTSGGRHVVTYRLNADWPTAEKLKRSVLESEFCR</sequence>
<dbReference type="InterPro" id="IPR012338">
    <property type="entry name" value="Beta-lactam/transpept-like"/>
</dbReference>
<dbReference type="GO" id="GO:0016787">
    <property type="term" value="F:hydrolase activity"/>
    <property type="evidence" value="ECO:0007669"/>
    <property type="project" value="UniProtKB-KW"/>
</dbReference>
<feature type="region of interest" description="Disordered" evidence="1">
    <location>
        <begin position="200"/>
        <end position="227"/>
    </location>
</feature>
<proteinExistence type="predicted"/>
<keyword evidence="4" id="KW-1185">Reference proteome</keyword>
<organism evidence="3 4">
    <name type="scientific">Streptomyces boluensis</name>
    <dbReference type="NCBI Taxonomy" id="1775135"/>
    <lineage>
        <taxon>Bacteria</taxon>
        <taxon>Bacillati</taxon>
        <taxon>Actinomycetota</taxon>
        <taxon>Actinomycetes</taxon>
        <taxon>Kitasatosporales</taxon>
        <taxon>Streptomycetaceae</taxon>
        <taxon>Streptomyces</taxon>
    </lineage>
</organism>
<dbReference type="Gene3D" id="3.40.710.10">
    <property type="entry name" value="DD-peptidase/beta-lactamase superfamily"/>
    <property type="match status" value="1"/>
</dbReference>
<dbReference type="EMBL" id="JAAAHS010000523">
    <property type="protein sequence ID" value="NBE56571.1"/>
    <property type="molecule type" value="Genomic_DNA"/>
</dbReference>
<dbReference type="AlphaFoldDB" id="A0A964XQR4"/>
<dbReference type="SUPFAM" id="SSF56601">
    <property type="entry name" value="beta-lactamase/transpeptidase-like"/>
    <property type="match status" value="1"/>
</dbReference>
<dbReference type="InterPro" id="IPR050491">
    <property type="entry name" value="AmpC-like"/>
</dbReference>
<evidence type="ECO:0000313" key="3">
    <source>
        <dbReference type="EMBL" id="NBE56571.1"/>
    </source>
</evidence>
<dbReference type="RefSeq" id="WP_161705380.1">
    <property type="nucleotide sequence ID" value="NZ_JAAAHS010000523.1"/>
</dbReference>
<feature type="region of interest" description="Disordered" evidence="1">
    <location>
        <begin position="22"/>
        <end position="56"/>
    </location>
</feature>
<feature type="domain" description="Beta-lactamase-related" evidence="2">
    <location>
        <begin position="9"/>
        <end position="302"/>
    </location>
</feature>
<dbReference type="OrthoDB" id="5177574at2"/>
<evidence type="ECO:0000259" key="2">
    <source>
        <dbReference type="Pfam" id="PF00144"/>
    </source>
</evidence>
<evidence type="ECO:0000256" key="1">
    <source>
        <dbReference type="SAM" id="MobiDB-lite"/>
    </source>
</evidence>
<protein>
    <submittedName>
        <fullName evidence="3">Serine hydrolase</fullName>
    </submittedName>
</protein>
<feature type="non-terminal residue" evidence="3">
    <location>
        <position position="1"/>
    </location>
</feature>
<dbReference type="Proteomes" id="UP000598297">
    <property type="component" value="Unassembled WGS sequence"/>
</dbReference>
<keyword evidence="3" id="KW-0378">Hydrolase</keyword>
<gene>
    <name evidence="3" type="ORF">GUY60_35110</name>
</gene>
<reference evidence="3" key="1">
    <citation type="submission" date="2020-01" db="EMBL/GenBank/DDBJ databases">
        <title>Whole-genome analyses of novel actinobacteria.</title>
        <authorList>
            <person name="Sahin N."/>
        </authorList>
    </citation>
    <scope>NUCLEOTIDE SEQUENCE</scope>
    <source>
        <strain evidence="3">YC537</strain>
    </source>
</reference>
<dbReference type="InterPro" id="IPR001466">
    <property type="entry name" value="Beta-lactam-related"/>
</dbReference>
<dbReference type="PANTHER" id="PTHR46825">
    <property type="entry name" value="D-ALANYL-D-ALANINE-CARBOXYPEPTIDASE/ENDOPEPTIDASE AMPH"/>
    <property type="match status" value="1"/>
</dbReference>
<evidence type="ECO:0000313" key="4">
    <source>
        <dbReference type="Proteomes" id="UP000598297"/>
    </source>
</evidence>
<name>A0A964XQR4_9ACTN</name>
<accession>A0A964XQR4</accession>
<dbReference type="Pfam" id="PF00144">
    <property type="entry name" value="Beta-lactamase"/>
    <property type="match status" value="1"/>
</dbReference>